<comment type="subcellular location">
    <subcellularLocation>
        <location evidence="2">Membrane</location>
        <topology evidence="2">Multi-pass membrane protein</topology>
    </subcellularLocation>
</comment>
<dbReference type="SUPFAM" id="SSF57850">
    <property type="entry name" value="RING/U-box"/>
    <property type="match status" value="1"/>
</dbReference>
<feature type="transmembrane region" description="Helical" evidence="14">
    <location>
        <begin position="191"/>
        <end position="213"/>
    </location>
</feature>
<accession>A0A6A4IP66</accession>
<feature type="region of interest" description="Disordered" evidence="13">
    <location>
        <begin position="1"/>
        <end position="49"/>
    </location>
</feature>
<evidence type="ECO:0000313" key="16">
    <source>
        <dbReference type="EMBL" id="KAE9411500.1"/>
    </source>
</evidence>
<dbReference type="PANTHER" id="PTHR45977">
    <property type="entry name" value="TARGET OF ERK KINASE MPK-1"/>
    <property type="match status" value="1"/>
</dbReference>
<evidence type="ECO:0000256" key="7">
    <source>
        <dbReference type="ARBA" id="ARBA00022771"/>
    </source>
</evidence>
<feature type="transmembrane region" description="Helical" evidence="14">
    <location>
        <begin position="149"/>
        <end position="171"/>
    </location>
</feature>
<feature type="region of interest" description="Disordered" evidence="13">
    <location>
        <begin position="70"/>
        <end position="115"/>
    </location>
</feature>
<feature type="compositionally biased region" description="Pro residues" evidence="13">
    <location>
        <begin position="85"/>
        <end position="104"/>
    </location>
</feature>
<evidence type="ECO:0000256" key="5">
    <source>
        <dbReference type="ARBA" id="ARBA00022692"/>
    </source>
</evidence>
<evidence type="ECO:0000256" key="10">
    <source>
        <dbReference type="ARBA" id="ARBA00022989"/>
    </source>
</evidence>
<feature type="transmembrane region" description="Helical" evidence="14">
    <location>
        <begin position="274"/>
        <end position="294"/>
    </location>
</feature>
<name>A0A6A4IP66_9AGAR</name>
<dbReference type="AlphaFoldDB" id="A0A6A4IP66"/>
<evidence type="ECO:0000256" key="11">
    <source>
        <dbReference type="ARBA" id="ARBA00023136"/>
    </source>
</evidence>
<dbReference type="OrthoDB" id="8062037at2759"/>
<feature type="transmembrane region" description="Helical" evidence="14">
    <location>
        <begin position="330"/>
        <end position="348"/>
    </location>
</feature>
<organism evidence="16 17">
    <name type="scientific">Gymnopus androsaceus JB14</name>
    <dbReference type="NCBI Taxonomy" id="1447944"/>
    <lineage>
        <taxon>Eukaryota</taxon>
        <taxon>Fungi</taxon>
        <taxon>Dikarya</taxon>
        <taxon>Basidiomycota</taxon>
        <taxon>Agaricomycotina</taxon>
        <taxon>Agaricomycetes</taxon>
        <taxon>Agaricomycetidae</taxon>
        <taxon>Agaricales</taxon>
        <taxon>Marasmiineae</taxon>
        <taxon>Omphalotaceae</taxon>
        <taxon>Gymnopus</taxon>
    </lineage>
</organism>
<evidence type="ECO:0000256" key="1">
    <source>
        <dbReference type="ARBA" id="ARBA00000900"/>
    </source>
</evidence>
<dbReference type="EMBL" id="ML769383">
    <property type="protein sequence ID" value="KAE9411500.1"/>
    <property type="molecule type" value="Genomic_DNA"/>
</dbReference>
<evidence type="ECO:0000313" key="17">
    <source>
        <dbReference type="Proteomes" id="UP000799118"/>
    </source>
</evidence>
<dbReference type="Proteomes" id="UP000799118">
    <property type="component" value="Unassembled WGS sequence"/>
</dbReference>
<evidence type="ECO:0000256" key="13">
    <source>
        <dbReference type="SAM" id="MobiDB-lite"/>
    </source>
</evidence>
<keyword evidence="4" id="KW-0808">Transferase</keyword>
<dbReference type="PANTHER" id="PTHR45977:SF4">
    <property type="entry name" value="RING-TYPE DOMAIN-CONTAINING PROTEIN"/>
    <property type="match status" value="1"/>
</dbReference>
<evidence type="ECO:0000256" key="8">
    <source>
        <dbReference type="ARBA" id="ARBA00022786"/>
    </source>
</evidence>
<dbReference type="Pfam" id="PF13639">
    <property type="entry name" value="zf-RING_2"/>
    <property type="match status" value="1"/>
</dbReference>
<keyword evidence="5 14" id="KW-0812">Transmembrane</keyword>
<dbReference type="GO" id="GO:0006511">
    <property type="term" value="P:ubiquitin-dependent protein catabolic process"/>
    <property type="evidence" value="ECO:0007669"/>
    <property type="project" value="TreeGrafter"/>
</dbReference>
<feature type="domain" description="RING-type" evidence="15">
    <location>
        <begin position="476"/>
        <end position="564"/>
    </location>
</feature>
<reference evidence="16" key="1">
    <citation type="journal article" date="2019" name="Environ. Microbiol.">
        <title>Fungal ecological strategies reflected in gene transcription - a case study of two litter decomposers.</title>
        <authorList>
            <person name="Barbi F."/>
            <person name="Kohler A."/>
            <person name="Barry K."/>
            <person name="Baskaran P."/>
            <person name="Daum C."/>
            <person name="Fauchery L."/>
            <person name="Ihrmark K."/>
            <person name="Kuo A."/>
            <person name="LaButti K."/>
            <person name="Lipzen A."/>
            <person name="Morin E."/>
            <person name="Grigoriev I.V."/>
            <person name="Henrissat B."/>
            <person name="Lindahl B."/>
            <person name="Martin F."/>
        </authorList>
    </citation>
    <scope>NUCLEOTIDE SEQUENCE</scope>
    <source>
        <strain evidence="16">JB14</strain>
    </source>
</reference>
<feature type="compositionally biased region" description="Low complexity" evidence="13">
    <location>
        <begin position="230"/>
        <end position="263"/>
    </location>
</feature>
<evidence type="ECO:0000256" key="3">
    <source>
        <dbReference type="ARBA" id="ARBA00012483"/>
    </source>
</evidence>
<feature type="transmembrane region" description="Helical" evidence="14">
    <location>
        <begin position="306"/>
        <end position="323"/>
    </location>
</feature>
<gene>
    <name evidence="16" type="ORF">BT96DRAFT_912053</name>
</gene>
<dbReference type="GO" id="GO:0061630">
    <property type="term" value="F:ubiquitin protein ligase activity"/>
    <property type="evidence" value="ECO:0007669"/>
    <property type="project" value="UniProtKB-EC"/>
</dbReference>
<dbReference type="SMART" id="SM00184">
    <property type="entry name" value="RING"/>
    <property type="match status" value="1"/>
</dbReference>
<evidence type="ECO:0000256" key="6">
    <source>
        <dbReference type="ARBA" id="ARBA00022723"/>
    </source>
</evidence>
<keyword evidence="8" id="KW-0833">Ubl conjugation pathway</keyword>
<protein>
    <recommendedName>
        <fullName evidence="3">RING-type E3 ubiquitin transferase</fullName>
        <ecNumber evidence="3">2.3.2.27</ecNumber>
    </recommendedName>
</protein>
<proteinExistence type="predicted"/>
<dbReference type="PROSITE" id="PS50089">
    <property type="entry name" value="ZF_RING_2"/>
    <property type="match status" value="1"/>
</dbReference>
<dbReference type="EC" id="2.3.2.27" evidence="3"/>
<feature type="region of interest" description="Disordered" evidence="13">
    <location>
        <begin position="427"/>
        <end position="460"/>
    </location>
</feature>
<feature type="region of interest" description="Disordered" evidence="13">
    <location>
        <begin position="222"/>
        <end position="263"/>
    </location>
</feature>
<keyword evidence="6" id="KW-0479">Metal-binding</keyword>
<dbReference type="InterPro" id="IPR001841">
    <property type="entry name" value="Znf_RING"/>
</dbReference>
<evidence type="ECO:0000256" key="4">
    <source>
        <dbReference type="ARBA" id="ARBA00022679"/>
    </source>
</evidence>
<keyword evidence="11 14" id="KW-0472">Membrane</keyword>
<feature type="compositionally biased region" description="Polar residues" evidence="13">
    <location>
        <begin position="25"/>
        <end position="49"/>
    </location>
</feature>
<evidence type="ECO:0000256" key="2">
    <source>
        <dbReference type="ARBA" id="ARBA00004141"/>
    </source>
</evidence>
<keyword evidence="7 12" id="KW-0863">Zinc-finger</keyword>
<dbReference type="GO" id="GO:0016567">
    <property type="term" value="P:protein ubiquitination"/>
    <property type="evidence" value="ECO:0007669"/>
    <property type="project" value="TreeGrafter"/>
</dbReference>
<keyword evidence="10 14" id="KW-1133">Transmembrane helix</keyword>
<feature type="compositionally biased region" description="Basic and acidic residues" evidence="13">
    <location>
        <begin position="445"/>
        <end position="454"/>
    </location>
</feature>
<keyword evidence="9" id="KW-0862">Zinc</keyword>
<dbReference type="GO" id="GO:0016020">
    <property type="term" value="C:membrane"/>
    <property type="evidence" value="ECO:0007669"/>
    <property type="project" value="UniProtKB-SubCell"/>
</dbReference>
<evidence type="ECO:0000256" key="12">
    <source>
        <dbReference type="PROSITE-ProRule" id="PRU00175"/>
    </source>
</evidence>
<comment type="catalytic activity">
    <reaction evidence="1">
        <text>S-ubiquitinyl-[E2 ubiquitin-conjugating enzyme]-L-cysteine + [acceptor protein]-L-lysine = [E2 ubiquitin-conjugating enzyme]-L-cysteine + N(6)-ubiquitinyl-[acceptor protein]-L-lysine.</text>
        <dbReference type="EC" id="2.3.2.27"/>
    </reaction>
</comment>
<evidence type="ECO:0000259" key="15">
    <source>
        <dbReference type="PROSITE" id="PS50089"/>
    </source>
</evidence>
<evidence type="ECO:0000256" key="9">
    <source>
        <dbReference type="ARBA" id="ARBA00022833"/>
    </source>
</evidence>
<sequence length="581" mass="63936">MSANNTKHASGEHSLRRTRSVGDEPTSSQDGLVSSSAGSSRTIGDAASSSTVITLSKDVSCSPRSAGPSFNAFSIPEENSTNMPRTPPPAVLHTPPTTPSPPAIPASNTTLDQPIRPQYPANSSTITRLFHFFGYGPDASKVRRALVSLIWNLAWGFAQMVVIVSVLGSSAPRASPTVPGANEWSACDRPLGVWSILWLARVVVACVLAYWGWTRDKSTQSRNYRQDVESAPNASPASPLPQQASPQSQQPAPSGRSAQSQSARVPHTPMFRRLSLFSSLFSLTWFLTAHILIYTSLKTCRFSSPHIWWLVFGILCITYLMILEVILLSLVVFVFAPVIFLFWNIFLLCLGRHPLQNPLQIKPDIGKLPKAMVDKIPLVYYIPPPPDAPPTEGPIQIPETVYSYPPKPPAKVTDTPAKKRFKFMKFKKSPSNSEKNFTDASTTKDSSKTDKSGSWEDNWDTEGYPSVVLGDNRAACAICLLDFEEPKRLHPVPETEEVKAKAPEVTSQAVEVISEEAREDDQLRLTDAGEGAQPLRLLRCGHVFHKTCLDPWLTDVSGRCPVCQRPVEISEPDKKQKKGRR</sequence>
<dbReference type="InterPro" id="IPR013083">
    <property type="entry name" value="Znf_RING/FYVE/PHD"/>
</dbReference>
<keyword evidence="17" id="KW-1185">Reference proteome</keyword>
<dbReference type="Gene3D" id="3.30.40.10">
    <property type="entry name" value="Zinc/RING finger domain, C3HC4 (zinc finger)"/>
    <property type="match status" value="1"/>
</dbReference>
<evidence type="ECO:0000256" key="14">
    <source>
        <dbReference type="SAM" id="Phobius"/>
    </source>
</evidence>
<dbReference type="GO" id="GO:0008270">
    <property type="term" value="F:zinc ion binding"/>
    <property type="evidence" value="ECO:0007669"/>
    <property type="project" value="UniProtKB-KW"/>
</dbReference>